<dbReference type="EMBL" id="BART01018716">
    <property type="protein sequence ID" value="GAG77220.1"/>
    <property type="molecule type" value="Genomic_DNA"/>
</dbReference>
<proteinExistence type="predicted"/>
<gene>
    <name evidence="1" type="ORF">S01H4_35247</name>
</gene>
<name>X1A508_9ZZZZ</name>
<dbReference type="AlphaFoldDB" id="X1A508"/>
<accession>X1A508</accession>
<reference evidence="1" key="1">
    <citation type="journal article" date="2014" name="Front. Microbiol.">
        <title>High frequency of phylogenetically diverse reductive dehalogenase-homologous genes in deep subseafloor sedimentary metagenomes.</title>
        <authorList>
            <person name="Kawai M."/>
            <person name="Futagami T."/>
            <person name="Toyoda A."/>
            <person name="Takaki Y."/>
            <person name="Nishi S."/>
            <person name="Hori S."/>
            <person name="Arai W."/>
            <person name="Tsubouchi T."/>
            <person name="Morono Y."/>
            <person name="Uchiyama I."/>
            <person name="Ito T."/>
            <person name="Fujiyama A."/>
            <person name="Inagaki F."/>
            <person name="Takami H."/>
        </authorList>
    </citation>
    <scope>NUCLEOTIDE SEQUENCE</scope>
    <source>
        <strain evidence="1">Expedition CK06-06</strain>
    </source>
</reference>
<sequence length="66" mass="7798">MAEEVVRDFDANMVKAEEIKVFLRRLYYDPEFSTLFNRPVLTMLITATDYLHSNLNVLKVKYLSKP</sequence>
<comment type="caution">
    <text evidence="1">The sequence shown here is derived from an EMBL/GenBank/DDBJ whole genome shotgun (WGS) entry which is preliminary data.</text>
</comment>
<protein>
    <submittedName>
        <fullName evidence="1">Uncharacterized protein</fullName>
    </submittedName>
</protein>
<evidence type="ECO:0000313" key="1">
    <source>
        <dbReference type="EMBL" id="GAG77220.1"/>
    </source>
</evidence>
<organism evidence="1">
    <name type="scientific">marine sediment metagenome</name>
    <dbReference type="NCBI Taxonomy" id="412755"/>
    <lineage>
        <taxon>unclassified sequences</taxon>
        <taxon>metagenomes</taxon>
        <taxon>ecological metagenomes</taxon>
    </lineage>
</organism>